<proteinExistence type="predicted"/>
<gene>
    <name evidence="2" type="ORF">SAMN05444366_2508</name>
</gene>
<evidence type="ECO:0008006" key="4">
    <source>
        <dbReference type="Google" id="ProtNLM"/>
    </source>
</evidence>
<sequence length="155" mass="18118">MKTHLKILFSILLLFLLTNQILAQDTSKAHKDSLDTVVKKYYDLNLKIFQKNSTIEDIDRAFELFTDDFEYVHPKYGGTYTRQDLYNGYVRNQKKGGYDGKITDIKIVNKIIGLNAVVVEKRFVKKKDDGIKVGDSEMTLFEFKNGKISRIFEYW</sequence>
<accession>A0A1M7GD93</accession>
<dbReference type="OrthoDB" id="980604at2"/>
<dbReference type="Proteomes" id="UP000184121">
    <property type="component" value="Unassembled WGS sequence"/>
</dbReference>
<dbReference type="RefSeq" id="WP_072972821.1">
    <property type="nucleotide sequence ID" value="NZ_FRBY01000003.1"/>
</dbReference>
<keyword evidence="3" id="KW-1185">Reference proteome</keyword>
<keyword evidence="1" id="KW-0732">Signal</keyword>
<reference evidence="3" key="1">
    <citation type="submission" date="2016-11" db="EMBL/GenBank/DDBJ databases">
        <authorList>
            <person name="Varghese N."/>
            <person name="Submissions S."/>
        </authorList>
    </citation>
    <scope>NUCLEOTIDE SEQUENCE [LARGE SCALE GENOMIC DNA]</scope>
    <source>
        <strain evidence="3">DSM 1811</strain>
    </source>
</reference>
<dbReference type="STRING" id="29534.SAMN05444366_2508"/>
<protein>
    <recommendedName>
        <fullName evidence="4">SnoaL-like domain-containing protein</fullName>
    </recommendedName>
</protein>
<dbReference type="Gene3D" id="3.10.450.50">
    <property type="match status" value="1"/>
</dbReference>
<feature type="chain" id="PRO_5013382695" description="SnoaL-like domain-containing protein" evidence="1">
    <location>
        <begin position="24"/>
        <end position="155"/>
    </location>
</feature>
<evidence type="ECO:0000313" key="2">
    <source>
        <dbReference type="EMBL" id="SHM14354.1"/>
    </source>
</evidence>
<dbReference type="SUPFAM" id="SSF54427">
    <property type="entry name" value="NTF2-like"/>
    <property type="match status" value="1"/>
</dbReference>
<dbReference type="EMBL" id="FRBY01000003">
    <property type="protein sequence ID" value="SHM14354.1"/>
    <property type="molecule type" value="Genomic_DNA"/>
</dbReference>
<name>A0A1M7GD93_9FLAO</name>
<organism evidence="2 3">
    <name type="scientific">Flavobacterium saccharophilum</name>
    <dbReference type="NCBI Taxonomy" id="29534"/>
    <lineage>
        <taxon>Bacteria</taxon>
        <taxon>Pseudomonadati</taxon>
        <taxon>Bacteroidota</taxon>
        <taxon>Flavobacteriia</taxon>
        <taxon>Flavobacteriales</taxon>
        <taxon>Flavobacteriaceae</taxon>
        <taxon>Flavobacterium</taxon>
    </lineage>
</organism>
<evidence type="ECO:0000256" key="1">
    <source>
        <dbReference type="SAM" id="SignalP"/>
    </source>
</evidence>
<feature type="signal peptide" evidence="1">
    <location>
        <begin position="1"/>
        <end position="23"/>
    </location>
</feature>
<dbReference type="InterPro" id="IPR032710">
    <property type="entry name" value="NTF2-like_dom_sf"/>
</dbReference>
<evidence type="ECO:0000313" key="3">
    <source>
        <dbReference type="Proteomes" id="UP000184121"/>
    </source>
</evidence>
<dbReference type="AlphaFoldDB" id="A0A1M7GD93"/>